<organism evidence="1 2">
    <name type="scientific">Shinella lacus</name>
    <dbReference type="NCBI Taxonomy" id="2654216"/>
    <lineage>
        <taxon>Bacteria</taxon>
        <taxon>Pseudomonadati</taxon>
        <taxon>Pseudomonadota</taxon>
        <taxon>Alphaproteobacteria</taxon>
        <taxon>Hyphomicrobiales</taxon>
        <taxon>Rhizobiaceae</taxon>
        <taxon>Shinella</taxon>
    </lineage>
</organism>
<reference evidence="1" key="1">
    <citation type="submission" date="2021-07" db="EMBL/GenBank/DDBJ databases">
        <title>Shinella sp. nov., a novel member of the genus Shinella from water.</title>
        <authorList>
            <person name="Deng Y."/>
        </authorList>
    </citation>
    <scope>NUCLEOTIDE SEQUENCE</scope>
    <source>
        <strain evidence="1">CPCC 100929</strain>
    </source>
</reference>
<keyword evidence="2" id="KW-1185">Reference proteome</keyword>
<evidence type="ECO:0000313" key="2">
    <source>
        <dbReference type="Proteomes" id="UP000996601"/>
    </source>
</evidence>
<accession>A0ABT1RET4</accession>
<evidence type="ECO:0000313" key="1">
    <source>
        <dbReference type="EMBL" id="MCQ4633700.1"/>
    </source>
</evidence>
<dbReference type="RefSeq" id="WP_256120323.1">
    <property type="nucleotide sequence ID" value="NZ_WHSB02000014.1"/>
</dbReference>
<sequence length="57" mass="6373">MRAPKHELTIARYVSKTRRCIVAQPPGWALTQGGIRSLSRYNVVAGQAWPAKDPGRR</sequence>
<protein>
    <submittedName>
        <fullName evidence="1">Uncharacterized protein</fullName>
    </submittedName>
</protein>
<name>A0ABT1RET4_9HYPH</name>
<dbReference type="EMBL" id="WHSB02000014">
    <property type="protein sequence ID" value="MCQ4633700.1"/>
    <property type="molecule type" value="Genomic_DNA"/>
</dbReference>
<proteinExistence type="predicted"/>
<dbReference type="Proteomes" id="UP000996601">
    <property type="component" value="Unassembled WGS sequence"/>
</dbReference>
<comment type="caution">
    <text evidence="1">The sequence shown here is derived from an EMBL/GenBank/DDBJ whole genome shotgun (WGS) entry which is preliminary data.</text>
</comment>
<gene>
    <name evidence="1" type="ORF">GB927_026950</name>
</gene>